<accession>A0A061RJU7</accession>
<feature type="domain" description="AB hydrolase-1" evidence="2">
    <location>
        <begin position="13"/>
        <end position="240"/>
    </location>
</feature>
<dbReference type="PANTHER" id="PTHR43689:SF1">
    <property type="entry name" value="ALPHA_BETA-HYDROLASES SUPERFAMILY PROTEIN"/>
    <property type="match status" value="1"/>
</dbReference>
<dbReference type="PANTHER" id="PTHR43689">
    <property type="entry name" value="HYDROLASE"/>
    <property type="match status" value="1"/>
</dbReference>
<name>A0A061RJU7_9CHLO</name>
<dbReference type="InterPro" id="IPR029058">
    <property type="entry name" value="AB_hydrolase_fold"/>
</dbReference>
<dbReference type="InterPro" id="IPR000073">
    <property type="entry name" value="AB_hydrolase_1"/>
</dbReference>
<reference evidence="3" key="1">
    <citation type="submission" date="2014-05" db="EMBL/GenBank/DDBJ databases">
        <title>The transcriptome of the halophilic microalga Tetraselmis sp. GSL018 isolated from the Great Salt Lake, Utah.</title>
        <authorList>
            <person name="Jinkerson R.E."/>
            <person name="D'Adamo S."/>
            <person name="Posewitz M.C."/>
        </authorList>
    </citation>
    <scope>NUCLEOTIDE SEQUENCE</scope>
    <source>
        <strain evidence="3">GSL018</strain>
    </source>
</reference>
<gene>
    <name evidence="3" type="ORF">TSPGSL018_2863</name>
</gene>
<protein>
    <recommendedName>
        <fullName evidence="2">AB hydrolase-1 domain-containing protein</fullName>
    </recommendedName>
</protein>
<keyword evidence="1" id="KW-0812">Transmembrane</keyword>
<dbReference type="SUPFAM" id="SSF53474">
    <property type="entry name" value="alpha/beta-Hydrolases"/>
    <property type="match status" value="1"/>
</dbReference>
<sequence>MGLQESPRDSSPGPTPIHVLIGHSMGGAAAVEEVLRQPEGVGCVVLVSPAVIAVSSGGGAGGSPHAWRRWLGGLWRCLGVAASSAVGVLLIALQPLIVWLLRTLVRSRRFWERGIGSAWYDPKRLPAELVDAYRAPQLVKGWESGMVRFVRAKVAGTGGALSRLRRAFEPGQLLSTAERFARTAREHNIRVLILHGEGDMLVPASNSRRLAALLGPQADLIEIPRCGHQPQEEMPERFVSWVADFISSSQERDAEKAHSSE</sequence>
<organism evidence="3">
    <name type="scientific">Tetraselmis sp. GSL018</name>
    <dbReference type="NCBI Taxonomy" id="582737"/>
    <lineage>
        <taxon>Eukaryota</taxon>
        <taxon>Viridiplantae</taxon>
        <taxon>Chlorophyta</taxon>
        <taxon>core chlorophytes</taxon>
        <taxon>Chlorodendrophyceae</taxon>
        <taxon>Chlorodendrales</taxon>
        <taxon>Chlorodendraceae</taxon>
        <taxon>Tetraselmis</taxon>
    </lineage>
</organism>
<dbReference type="Gene3D" id="3.40.50.1820">
    <property type="entry name" value="alpha/beta hydrolase"/>
    <property type="match status" value="1"/>
</dbReference>
<dbReference type="Pfam" id="PF12697">
    <property type="entry name" value="Abhydrolase_6"/>
    <property type="match status" value="1"/>
</dbReference>
<feature type="transmembrane region" description="Helical" evidence="1">
    <location>
        <begin position="73"/>
        <end position="101"/>
    </location>
</feature>
<evidence type="ECO:0000256" key="1">
    <source>
        <dbReference type="SAM" id="Phobius"/>
    </source>
</evidence>
<dbReference type="EMBL" id="GBEZ01015113">
    <property type="protein sequence ID" value="JAC71024.1"/>
    <property type="molecule type" value="Transcribed_RNA"/>
</dbReference>
<keyword evidence="1" id="KW-0472">Membrane</keyword>
<keyword evidence="1" id="KW-1133">Transmembrane helix</keyword>
<evidence type="ECO:0000259" key="2">
    <source>
        <dbReference type="Pfam" id="PF12697"/>
    </source>
</evidence>
<proteinExistence type="predicted"/>
<evidence type="ECO:0000313" key="3">
    <source>
        <dbReference type="EMBL" id="JAC71024.1"/>
    </source>
</evidence>
<dbReference type="AlphaFoldDB" id="A0A061RJU7"/>